<dbReference type="Proteomes" id="UP001207582">
    <property type="component" value="Unassembled WGS sequence"/>
</dbReference>
<evidence type="ECO:0000256" key="9">
    <source>
        <dbReference type="ARBA" id="ARBA00023237"/>
    </source>
</evidence>
<dbReference type="InterPro" id="IPR013356">
    <property type="entry name" value="T2SS_GspD"/>
</dbReference>
<evidence type="ECO:0000256" key="7">
    <source>
        <dbReference type="ARBA" id="ARBA00022927"/>
    </source>
</evidence>
<keyword evidence="6 11" id="KW-0732">Signal</keyword>
<dbReference type="InterPro" id="IPR038591">
    <property type="entry name" value="NolW-like_sf"/>
</dbReference>
<evidence type="ECO:0000256" key="4">
    <source>
        <dbReference type="ARBA" id="ARBA00022452"/>
    </source>
</evidence>
<dbReference type="Pfam" id="PF03958">
    <property type="entry name" value="Secretin_N"/>
    <property type="match status" value="1"/>
</dbReference>
<evidence type="ECO:0000313" key="15">
    <source>
        <dbReference type="EMBL" id="MCW3783541.1"/>
    </source>
</evidence>
<keyword evidence="16" id="KW-1185">Reference proteome</keyword>
<dbReference type="RefSeq" id="WP_264772987.1">
    <property type="nucleotide sequence ID" value="NZ_JAPDOG010000021.1"/>
</dbReference>
<keyword evidence="5" id="KW-0812">Transmembrane</keyword>
<dbReference type="InterPro" id="IPR005644">
    <property type="entry name" value="NolW-like"/>
</dbReference>
<dbReference type="Pfam" id="PF00263">
    <property type="entry name" value="Secretin"/>
    <property type="match status" value="1"/>
</dbReference>
<keyword evidence="9" id="KW-0998">Cell outer membrane</keyword>
<feature type="domain" description="NolW-like" evidence="13">
    <location>
        <begin position="325"/>
        <end position="391"/>
    </location>
</feature>
<dbReference type="PRINTS" id="PR01032">
    <property type="entry name" value="PHAGEIV"/>
</dbReference>
<evidence type="ECO:0000313" key="16">
    <source>
        <dbReference type="Proteomes" id="UP001207582"/>
    </source>
</evidence>
<feature type="domain" description="GspD-like N0" evidence="14">
    <location>
        <begin position="91"/>
        <end position="159"/>
    </location>
</feature>
<keyword evidence="7" id="KW-0653">Protein transport</keyword>
<feature type="domain" description="Type II/III secretion system secretin-like" evidence="12">
    <location>
        <begin position="458"/>
        <end position="624"/>
    </location>
</feature>
<proteinExistence type="inferred from homology"/>
<evidence type="ECO:0000256" key="2">
    <source>
        <dbReference type="ARBA" id="ARBA00006980"/>
    </source>
</evidence>
<evidence type="ECO:0000259" key="14">
    <source>
        <dbReference type="Pfam" id="PF21305"/>
    </source>
</evidence>
<feature type="signal peptide" evidence="11">
    <location>
        <begin position="1"/>
        <end position="25"/>
    </location>
</feature>
<keyword evidence="4" id="KW-1134">Transmembrane beta strand</keyword>
<feature type="chain" id="PRO_5046781906" evidence="11">
    <location>
        <begin position="26"/>
        <end position="662"/>
    </location>
</feature>
<dbReference type="InterPro" id="IPR001775">
    <property type="entry name" value="GspD/PilQ"/>
</dbReference>
<evidence type="ECO:0000256" key="1">
    <source>
        <dbReference type="ARBA" id="ARBA00004442"/>
    </source>
</evidence>
<dbReference type="PANTHER" id="PTHR30332:SF25">
    <property type="entry name" value="SECRETIN XPSD"/>
    <property type="match status" value="1"/>
</dbReference>
<comment type="caution">
    <text evidence="15">The sequence shown here is derived from an EMBL/GenBank/DDBJ whole genome shotgun (WGS) entry which is preliminary data.</text>
</comment>
<evidence type="ECO:0000256" key="6">
    <source>
        <dbReference type="ARBA" id="ARBA00022729"/>
    </source>
</evidence>
<evidence type="ECO:0000259" key="13">
    <source>
        <dbReference type="Pfam" id="PF03958"/>
    </source>
</evidence>
<dbReference type="InterPro" id="IPR049371">
    <property type="entry name" value="GspD-like_N0"/>
</dbReference>
<dbReference type="PROSITE" id="PS51257">
    <property type="entry name" value="PROKAR_LIPOPROTEIN"/>
    <property type="match status" value="1"/>
</dbReference>
<evidence type="ECO:0000256" key="10">
    <source>
        <dbReference type="RuleBase" id="RU004004"/>
    </source>
</evidence>
<dbReference type="PANTHER" id="PTHR30332">
    <property type="entry name" value="PROBABLE GENERAL SECRETION PATHWAY PROTEIN D"/>
    <property type="match status" value="1"/>
</dbReference>
<name>A0ABT3J780_9RHOB</name>
<dbReference type="InterPro" id="IPR004846">
    <property type="entry name" value="T2SS/T3SS_dom"/>
</dbReference>
<keyword evidence="8" id="KW-0472">Membrane</keyword>
<evidence type="ECO:0000256" key="5">
    <source>
        <dbReference type="ARBA" id="ARBA00022692"/>
    </source>
</evidence>
<dbReference type="NCBIfam" id="TIGR02517">
    <property type="entry name" value="type_II_gspD"/>
    <property type="match status" value="1"/>
</dbReference>
<protein>
    <submittedName>
        <fullName evidence="15">Type II secretion system secretin GspD</fullName>
    </submittedName>
</protein>
<dbReference type="InterPro" id="IPR050810">
    <property type="entry name" value="Bact_Secretion_Sys_Channel"/>
</dbReference>
<evidence type="ECO:0000256" key="11">
    <source>
        <dbReference type="SAM" id="SignalP"/>
    </source>
</evidence>
<sequence>MTKLKLLTRGTGALLVMLLSLTACADGERQNPSRLLANRDNPSGSSAYQQFAEALSGRTADRRRLGTDAFMGAAGADRPLVDVTDGDEVTVNLVGVPIEQAAKAVLGDALGRNYTISPDVSGEVTLQTTRPVSKAALLETFQTILELNGATIEASGDLVTIVPSAGAARRVSRLGDAAAGSRVVAVPLQYVGTAEMTRLLEPIAGSSVTLQPIPARNILLVSGNRSEINAAIDAVNLFDVDVLEGKSVGLFKLNAAEPEALVAELNVVFETAEGGSLQNVVSFVPSKRLGAVLVVTSRARYLAEAERWIRELDGAAGGIKRRPVVYALQNRAAKDLAPILTEMIADVESDENNPVTGRPRIVADETQNAVVVWGNDTEQSDFARLIQTLDTTPVQVLLEATIAEVSLNDELNFGLRWFFENGQLRGTFSDASNGAVSSSFPGLSFTFQGASAGVALNALASITDVDVVSSPSLVVLDNQEARLQIGDEVPIATQQVQDTGNPNAPIVNTISFRDTGIILTVRPRVSESGRVIMDIEQEVSSVSSTTTSGIDSPTISTRKIKTSVAMSDGQTIALGGLIEDGRNRTNSQVPGAGKVPVVGALFRNRSDKINRRELLVLITPRVIRNGAEAESITAELRQRLKGANGLVGSGVTDPGTGHRIID</sequence>
<keyword evidence="3 10" id="KW-0813">Transport</keyword>
<dbReference type="Gene3D" id="3.30.1370.120">
    <property type="match status" value="2"/>
</dbReference>
<dbReference type="EMBL" id="JAPDOG010000021">
    <property type="protein sequence ID" value="MCW3783541.1"/>
    <property type="molecule type" value="Genomic_DNA"/>
</dbReference>
<dbReference type="PRINTS" id="PR00811">
    <property type="entry name" value="BCTERIALGSPD"/>
</dbReference>
<evidence type="ECO:0000256" key="3">
    <source>
        <dbReference type="ARBA" id="ARBA00022448"/>
    </source>
</evidence>
<comment type="subcellular location">
    <subcellularLocation>
        <location evidence="1 10">Cell outer membrane</location>
    </subcellularLocation>
</comment>
<dbReference type="Pfam" id="PF21305">
    <property type="entry name" value="type_II_gspD_N0"/>
    <property type="match status" value="1"/>
</dbReference>
<reference evidence="15 16" key="1">
    <citation type="submission" date="2022-10" db="EMBL/GenBank/DDBJ databases">
        <title>Defluviimonas sp. CAU 1641 isolated from mud.</title>
        <authorList>
            <person name="Kim W."/>
        </authorList>
    </citation>
    <scope>NUCLEOTIDE SEQUENCE [LARGE SCALE GENOMIC DNA]</scope>
    <source>
        <strain evidence="15 16">CAU 1641</strain>
    </source>
</reference>
<evidence type="ECO:0000259" key="12">
    <source>
        <dbReference type="Pfam" id="PF00263"/>
    </source>
</evidence>
<accession>A0ABT3J780</accession>
<comment type="similarity">
    <text evidence="2">Belongs to the bacterial secretin family. GSP D subfamily.</text>
</comment>
<gene>
    <name evidence="15" type="primary">gspD</name>
    <name evidence="15" type="ORF">OM960_18540</name>
</gene>
<evidence type="ECO:0000256" key="8">
    <source>
        <dbReference type="ARBA" id="ARBA00023136"/>
    </source>
</evidence>
<organism evidence="15 16">
    <name type="scientific">Defluviimonas salinarum</name>
    <dbReference type="NCBI Taxonomy" id="2992147"/>
    <lineage>
        <taxon>Bacteria</taxon>
        <taxon>Pseudomonadati</taxon>
        <taxon>Pseudomonadota</taxon>
        <taxon>Alphaproteobacteria</taxon>
        <taxon>Rhodobacterales</taxon>
        <taxon>Paracoccaceae</taxon>
        <taxon>Albidovulum</taxon>
    </lineage>
</organism>